<protein>
    <submittedName>
        <fullName evidence="1">Uncharacterized protein</fullName>
    </submittedName>
</protein>
<name>A0A1L3ZAR2_RHILE</name>
<dbReference type="Proteomes" id="UP000183050">
    <property type="component" value="Chromosome"/>
</dbReference>
<gene>
    <name evidence="1" type="ORF">BMW22_14420</name>
</gene>
<reference evidence="1 2" key="1">
    <citation type="submission" date="2016-11" db="EMBL/GenBank/DDBJ databases">
        <title>Rhizobium leguminosarum bv. viciae strain Vaf12 isolated from Vavilovia formosa root nodules from Russia, Dagestan.</title>
        <authorList>
            <person name="Kimeklis A."/>
        </authorList>
    </citation>
    <scope>NUCLEOTIDE SEQUENCE [LARGE SCALE GENOMIC DNA]</scope>
    <source>
        <strain evidence="1 2">Vaf-108</strain>
    </source>
</reference>
<organism evidence="1 2">
    <name type="scientific">Rhizobium leguminosarum</name>
    <dbReference type="NCBI Taxonomy" id="384"/>
    <lineage>
        <taxon>Bacteria</taxon>
        <taxon>Pseudomonadati</taxon>
        <taxon>Pseudomonadota</taxon>
        <taxon>Alphaproteobacteria</taxon>
        <taxon>Hyphomicrobiales</taxon>
        <taxon>Rhizobiaceae</taxon>
        <taxon>Rhizobium/Agrobacterium group</taxon>
        <taxon>Rhizobium</taxon>
    </lineage>
</organism>
<sequence>MNRDGCANEQVIAISARQSIDLNASIFSCDLNWVSSFAKYSRYIQDIGDKLEIFEGQQLAI</sequence>
<evidence type="ECO:0000313" key="1">
    <source>
        <dbReference type="EMBL" id="API52650.1"/>
    </source>
</evidence>
<dbReference type="EMBL" id="CP018228">
    <property type="protein sequence ID" value="API52650.1"/>
    <property type="molecule type" value="Genomic_DNA"/>
</dbReference>
<accession>A0A1L3ZAR2</accession>
<proteinExistence type="predicted"/>
<dbReference type="AlphaFoldDB" id="A0A1L3ZAR2"/>
<evidence type="ECO:0000313" key="2">
    <source>
        <dbReference type="Proteomes" id="UP000183050"/>
    </source>
</evidence>